<proteinExistence type="predicted"/>
<evidence type="ECO:0008006" key="4">
    <source>
        <dbReference type="Google" id="ProtNLM"/>
    </source>
</evidence>
<evidence type="ECO:0000313" key="3">
    <source>
        <dbReference type="Proteomes" id="UP000007882"/>
    </source>
</evidence>
<evidence type="ECO:0000256" key="1">
    <source>
        <dbReference type="SAM" id="MobiDB-lite"/>
    </source>
</evidence>
<dbReference type="AlphaFoldDB" id="I0HI56"/>
<organism evidence="2 3">
    <name type="scientific">Actinoplanes missouriensis (strain ATCC 14538 / DSM 43046 / CBS 188.64 / JCM 3121 / NBRC 102363 / NCIMB 12654 / NRRL B-3342 / UNCC 431)</name>
    <dbReference type="NCBI Taxonomy" id="512565"/>
    <lineage>
        <taxon>Bacteria</taxon>
        <taxon>Bacillati</taxon>
        <taxon>Actinomycetota</taxon>
        <taxon>Actinomycetes</taxon>
        <taxon>Micromonosporales</taxon>
        <taxon>Micromonosporaceae</taxon>
        <taxon>Actinoplanes</taxon>
    </lineage>
</organism>
<dbReference type="eggNOG" id="COG4251">
    <property type="taxonomic scope" value="Bacteria"/>
</dbReference>
<dbReference type="STRING" id="512565.AMIS_74730"/>
<sequence length="814" mass="82838">MTDRLPGNISPWPVSESSPGEEDDAVALVRVYCGLASADDSVRTASAAPLTIAVVDDAGRLLGVHEISDDPAGYAQLGTLLVERTTGFSDAAVAADSDDHVVTSLLTAAGRPLVVVDDDDADDYAERFSDDDSPEEIAAPLAARRAVGLARALQAGAIAAINLPTPRELVSYKPVLAAHVAMLVGRNAAAVALREVLRELYPAALRAYPDPAHPLALAVLEAVPEPGRITGRPGDAAHVTREIAGELARNGAGSDDQLIAAVTALQVAISESPRRGGVNKSLAPAAADAVRQAIGAVRSCDAACTALVGTLTARGAMPGANSTVGRRAARRAPTEPTPLQPVPTGENPRFGRRSRPEPATSGSGPAVPQPMTAPPVAPDPIAPPPIAPAAANGLPGLPSRTGTPGNRPVSVPPPPPGMTPITPGTRPGVPASRPAATPTSAQPGGRATPAEAGEPFRPTLTNAELNRARAERQRTVIPSRPKTTPANGVPGGPTDFSLPLPAQSTPPAASAPAQRPGQEIADPGSRANWPLLNPGKDDLAVTPPAAASVSPAAASVSPAAASVSPAAASVSPAPAGGRVKPPWQDMPKEPPSLRLVEGRANGSPLDRSGPSLDRSGPSLDRSGSTLDRSGSTLDRSGSTLDPVGGSPALRGSKSAPKLTALDRSASPPVPADGSDGDLLIFAAARSAWFTGGPAETEKVDWSNPNDSGWRAAEKAATPAVAAETSAGLPKRVPQANLVPGSPLREERPLRIVRDAASIAAHTTGYFRGWRRGQEIGGFAMGGRPGREAAGGWDFTRDGQAADEYRDNNAGFGGR</sequence>
<dbReference type="KEGG" id="ams:AMIS_74730"/>
<reference evidence="2 3" key="1">
    <citation type="submission" date="2012-02" db="EMBL/GenBank/DDBJ databases">
        <title>Complete genome sequence of Actinoplanes missouriensis 431 (= NBRC 102363).</title>
        <authorList>
            <person name="Ohnishi Y."/>
            <person name="Ishikawa J."/>
            <person name="Sekine M."/>
            <person name="Hosoyama A."/>
            <person name="Harada T."/>
            <person name="Narita H."/>
            <person name="Hata T."/>
            <person name="Konno Y."/>
            <person name="Tutikane K."/>
            <person name="Fujita N."/>
            <person name="Horinouchi S."/>
            <person name="Hayakawa M."/>
        </authorList>
    </citation>
    <scope>NUCLEOTIDE SEQUENCE [LARGE SCALE GENOMIC DNA]</scope>
    <source>
        <strain evidence="3">ATCC 14538 / DSM 43046 / CBS 188.64 / JCM 3121 / NBRC 102363 / NCIMB 12654 / NRRL B-3342 / UNCC 431</strain>
    </source>
</reference>
<protein>
    <recommendedName>
        <fullName evidence="4">Transposase</fullName>
    </recommendedName>
</protein>
<feature type="compositionally biased region" description="Low complexity" evidence="1">
    <location>
        <begin position="419"/>
        <end position="443"/>
    </location>
</feature>
<dbReference type="HOGENOM" id="CLU_354448_0_0_11"/>
<feature type="region of interest" description="Disordered" evidence="1">
    <location>
        <begin position="778"/>
        <end position="814"/>
    </location>
</feature>
<feature type="region of interest" description="Disordered" evidence="1">
    <location>
        <begin position="315"/>
        <end position="674"/>
    </location>
</feature>
<gene>
    <name evidence="2" type="ordered locus">AMIS_74730</name>
</gene>
<name>I0HI56_ACTM4</name>
<evidence type="ECO:0000313" key="2">
    <source>
        <dbReference type="EMBL" id="BAL92693.1"/>
    </source>
</evidence>
<feature type="compositionally biased region" description="Polar residues" evidence="1">
    <location>
        <begin position="621"/>
        <end position="639"/>
    </location>
</feature>
<dbReference type="PATRIC" id="fig|512565.3.peg.7483"/>
<accession>I0HI56</accession>
<feature type="compositionally biased region" description="Low complexity" evidence="1">
    <location>
        <begin position="497"/>
        <end position="514"/>
    </location>
</feature>
<feature type="compositionally biased region" description="Pro residues" evidence="1">
    <location>
        <begin position="367"/>
        <end position="387"/>
    </location>
</feature>
<feature type="region of interest" description="Disordered" evidence="1">
    <location>
        <begin position="1"/>
        <end position="20"/>
    </location>
</feature>
<feature type="compositionally biased region" description="Low complexity" evidence="1">
    <location>
        <begin position="543"/>
        <end position="575"/>
    </location>
</feature>
<keyword evidence="3" id="KW-1185">Reference proteome</keyword>
<dbReference type="Proteomes" id="UP000007882">
    <property type="component" value="Chromosome"/>
</dbReference>
<dbReference type="EMBL" id="AP012319">
    <property type="protein sequence ID" value="BAL92693.1"/>
    <property type="molecule type" value="Genomic_DNA"/>
</dbReference>